<dbReference type="EMBL" id="DYWQ01000156">
    <property type="protein sequence ID" value="HJF46135.1"/>
    <property type="molecule type" value="Genomic_DNA"/>
</dbReference>
<reference evidence="1" key="2">
    <citation type="submission" date="2021-09" db="EMBL/GenBank/DDBJ databases">
        <authorList>
            <person name="Gilroy R."/>
        </authorList>
    </citation>
    <scope>NUCLEOTIDE SEQUENCE</scope>
    <source>
        <strain evidence="1">CHK124-7917</strain>
    </source>
</reference>
<dbReference type="Proteomes" id="UP000697330">
    <property type="component" value="Unassembled WGS sequence"/>
</dbReference>
<organism evidence="1 2">
    <name type="scientific">Thermophilibacter provencensis</name>
    <dbReference type="NCBI Taxonomy" id="1852386"/>
    <lineage>
        <taxon>Bacteria</taxon>
        <taxon>Bacillati</taxon>
        <taxon>Actinomycetota</taxon>
        <taxon>Coriobacteriia</taxon>
        <taxon>Coriobacteriales</taxon>
        <taxon>Atopobiaceae</taxon>
        <taxon>Thermophilibacter</taxon>
    </lineage>
</organism>
<dbReference type="RefSeq" id="WP_274959701.1">
    <property type="nucleotide sequence ID" value="NZ_DYWQ01000156.1"/>
</dbReference>
<protein>
    <submittedName>
        <fullName evidence="1">Uncharacterized protein</fullName>
    </submittedName>
</protein>
<evidence type="ECO:0000313" key="1">
    <source>
        <dbReference type="EMBL" id="HJF46135.1"/>
    </source>
</evidence>
<comment type="caution">
    <text evidence="1">The sequence shown here is derived from an EMBL/GenBank/DDBJ whole genome shotgun (WGS) entry which is preliminary data.</text>
</comment>
<proteinExistence type="predicted"/>
<dbReference type="AlphaFoldDB" id="A0A921KM71"/>
<accession>A0A921KM71</accession>
<gene>
    <name evidence="1" type="ORF">K8U72_10215</name>
</gene>
<reference evidence="1" key="1">
    <citation type="journal article" date="2021" name="PeerJ">
        <title>Extensive microbial diversity within the chicken gut microbiome revealed by metagenomics and culture.</title>
        <authorList>
            <person name="Gilroy R."/>
            <person name="Ravi A."/>
            <person name="Getino M."/>
            <person name="Pursley I."/>
            <person name="Horton D.L."/>
            <person name="Alikhan N.F."/>
            <person name="Baker D."/>
            <person name="Gharbi K."/>
            <person name="Hall N."/>
            <person name="Watson M."/>
            <person name="Adriaenssens E.M."/>
            <person name="Foster-Nyarko E."/>
            <person name="Jarju S."/>
            <person name="Secka A."/>
            <person name="Antonio M."/>
            <person name="Oren A."/>
            <person name="Chaudhuri R.R."/>
            <person name="La Ragione R."/>
            <person name="Hildebrand F."/>
            <person name="Pallen M.J."/>
        </authorList>
    </citation>
    <scope>NUCLEOTIDE SEQUENCE</scope>
    <source>
        <strain evidence="1">CHK124-7917</strain>
    </source>
</reference>
<name>A0A921KM71_9ACTN</name>
<evidence type="ECO:0000313" key="2">
    <source>
        <dbReference type="Proteomes" id="UP000697330"/>
    </source>
</evidence>
<sequence>MLQSLCDILNDAFREARDGSPERFLEAVDAYAGAVAPTVGLAGVGLATFADWFLFDCASRDGATPLSEYAAGLPAGPARDDAVAVAESGLFASFVYEALEAEGDATVAALADIATGRAYAVEGSQLTGCPGWAGSVVTGRIARAADGAWHAVSPFFYRDRAPLEVGVRVAAGIRDSRPAGTPLSVAFAAEMLGGGPLTDSLRVSGAERP</sequence>